<dbReference type="InterPro" id="IPR013766">
    <property type="entry name" value="Thioredoxin_domain"/>
</dbReference>
<evidence type="ECO:0000256" key="3">
    <source>
        <dbReference type="SAM" id="MobiDB-lite"/>
    </source>
</evidence>
<dbReference type="STRING" id="321614.Q0UDG8"/>
<dbReference type="PROSITE" id="PS51352">
    <property type="entry name" value="THIOREDOXIN_2"/>
    <property type="match status" value="1"/>
</dbReference>
<feature type="domain" description="Thioredoxin" evidence="4">
    <location>
        <begin position="1"/>
        <end position="106"/>
    </location>
</feature>
<dbReference type="HOGENOM" id="CLU_090389_14_0_1"/>
<evidence type="ECO:0000313" key="6">
    <source>
        <dbReference type="Proteomes" id="UP000001055"/>
    </source>
</evidence>
<dbReference type="eggNOG" id="KOG0908">
    <property type="taxonomic scope" value="Eukaryota"/>
</dbReference>
<proteinExistence type="inferred from homology"/>
<dbReference type="InParanoid" id="Q0UDG8"/>
<dbReference type="Proteomes" id="UP000001055">
    <property type="component" value="Unassembled WGS sequence"/>
</dbReference>
<dbReference type="InterPro" id="IPR036249">
    <property type="entry name" value="Thioredoxin-like_sf"/>
</dbReference>
<dbReference type="Gene3D" id="3.40.30.10">
    <property type="entry name" value="Glutaredoxin"/>
    <property type="match status" value="1"/>
</dbReference>
<feature type="compositionally biased region" description="Basic and acidic residues" evidence="3">
    <location>
        <begin position="111"/>
        <end position="143"/>
    </location>
</feature>
<sequence length="169" mass="18630">MPTEILSPLHFHTLLTSTPYLIADFYATWCPPCKQIAPVYAQLSSTHGSKSFAFVKVNVDEQRELAATHGVSAMPTFVLFKGGKRVGEVRGADVRELKRVVEGVVGELSRGEEGKKGKVEEQKKKKTVVNDDEKRGEGGEEKTASQAIDELGHKRGDFNEETCFNEPGH</sequence>
<dbReference type="GeneID" id="5977384"/>
<name>Q0UDG8_PHANO</name>
<dbReference type="CDD" id="cd02947">
    <property type="entry name" value="TRX_family"/>
    <property type="match status" value="1"/>
</dbReference>
<evidence type="ECO:0000256" key="1">
    <source>
        <dbReference type="ARBA" id="ARBA00008987"/>
    </source>
</evidence>
<dbReference type="PANTHER" id="PTHR46115">
    <property type="entry name" value="THIOREDOXIN-LIKE PROTEIN 1"/>
    <property type="match status" value="1"/>
</dbReference>
<evidence type="ECO:0000313" key="5">
    <source>
        <dbReference type="EMBL" id="EAT82531.1"/>
    </source>
</evidence>
<reference evidence="6" key="1">
    <citation type="journal article" date="2007" name="Plant Cell">
        <title>Dothideomycete-plant interactions illuminated by genome sequencing and EST analysis of the wheat pathogen Stagonospora nodorum.</title>
        <authorList>
            <person name="Hane J.K."/>
            <person name="Lowe R.G."/>
            <person name="Solomon P.S."/>
            <person name="Tan K.C."/>
            <person name="Schoch C.L."/>
            <person name="Spatafora J.W."/>
            <person name="Crous P.W."/>
            <person name="Kodira C."/>
            <person name="Birren B.W."/>
            <person name="Galagan J.E."/>
            <person name="Torriani S.F."/>
            <person name="McDonald B.A."/>
            <person name="Oliver R.P."/>
        </authorList>
    </citation>
    <scope>NUCLEOTIDE SEQUENCE [LARGE SCALE GENOMIC DNA]</scope>
    <source>
        <strain evidence="6">SN15 / ATCC MYA-4574 / FGSC 10173</strain>
    </source>
</reference>
<accession>Q0UDG8</accession>
<dbReference type="RefSeq" id="XP_001800478.1">
    <property type="nucleotide sequence ID" value="XM_001800426.1"/>
</dbReference>
<gene>
    <name evidence="5" type="ORF">SNOG_10196</name>
</gene>
<dbReference type="OMA" id="MFFENGQ"/>
<dbReference type="KEGG" id="pno:SNOG_10196"/>
<dbReference type="SUPFAM" id="SSF52833">
    <property type="entry name" value="Thioredoxin-like"/>
    <property type="match status" value="1"/>
</dbReference>
<dbReference type="PRINTS" id="PR00421">
    <property type="entry name" value="THIOREDOXIN"/>
</dbReference>
<keyword evidence="2" id="KW-1015">Disulfide bond</keyword>
<dbReference type="VEuPathDB" id="FungiDB:JI435_101960"/>
<dbReference type="AlphaFoldDB" id="Q0UDG8"/>
<evidence type="ECO:0000256" key="2">
    <source>
        <dbReference type="ARBA" id="ARBA00023157"/>
    </source>
</evidence>
<organism evidence="5 6">
    <name type="scientific">Phaeosphaeria nodorum (strain SN15 / ATCC MYA-4574 / FGSC 10173)</name>
    <name type="common">Glume blotch fungus</name>
    <name type="synonym">Parastagonospora nodorum</name>
    <dbReference type="NCBI Taxonomy" id="321614"/>
    <lineage>
        <taxon>Eukaryota</taxon>
        <taxon>Fungi</taxon>
        <taxon>Dikarya</taxon>
        <taxon>Ascomycota</taxon>
        <taxon>Pezizomycotina</taxon>
        <taxon>Dothideomycetes</taxon>
        <taxon>Pleosporomycetidae</taxon>
        <taxon>Pleosporales</taxon>
        <taxon>Pleosporineae</taxon>
        <taxon>Phaeosphaeriaceae</taxon>
        <taxon>Parastagonospora</taxon>
    </lineage>
</organism>
<evidence type="ECO:0000259" key="4">
    <source>
        <dbReference type="PROSITE" id="PS51352"/>
    </source>
</evidence>
<comment type="similarity">
    <text evidence="1">Belongs to the thioredoxin family.</text>
</comment>
<dbReference type="Pfam" id="PF00085">
    <property type="entry name" value="Thioredoxin"/>
    <property type="match status" value="1"/>
</dbReference>
<protein>
    <recommendedName>
        <fullName evidence="4">Thioredoxin domain-containing protein</fullName>
    </recommendedName>
</protein>
<dbReference type="EMBL" id="CH445340">
    <property type="protein sequence ID" value="EAT82531.1"/>
    <property type="molecule type" value="Genomic_DNA"/>
</dbReference>
<feature type="region of interest" description="Disordered" evidence="3">
    <location>
        <begin position="111"/>
        <end position="169"/>
    </location>
</feature>